<protein>
    <submittedName>
        <fullName evidence="2">Uncharacterized protein</fullName>
    </submittedName>
</protein>
<sequence length="76" mass="8961">MSESSLKIDSLIVVCSVCHKENRVFDLHNYFVIYTLIMFVFVNTISATYRTFVSFYVSMIFFPKLFSPRVFAEWAI</sequence>
<keyword evidence="1" id="KW-0812">Transmembrane</keyword>
<dbReference type="AlphaFoldDB" id="A0A3B1CAJ1"/>
<dbReference type="EMBL" id="UOGE01000048">
    <property type="protein sequence ID" value="VAX19790.1"/>
    <property type="molecule type" value="Genomic_DNA"/>
</dbReference>
<keyword evidence="1" id="KW-1133">Transmembrane helix</keyword>
<gene>
    <name evidence="2" type="ORF">MNBD_NITROSPINAE02-2163</name>
</gene>
<evidence type="ECO:0000256" key="1">
    <source>
        <dbReference type="SAM" id="Phobius"/>
    </source>
</evidence>
<keyword evidence="1" id="KW-0472">Membrane</keyword>
<proteinExistence type="predicted"/>
<organism evidence="2">
    <name type="scientific">hydrothermal vent metagenome</name>
    <dbReference type="NCBI Taxonomy" id="652676"/>
    <lineage>
        <taxon>unclassified sequences</taxon>
        <taxon>metagenomes</taxon>
        <taxon>ecological metagenomes</taxon>
    </lineage>
</organism>
<reference evidence="2" key="1">
    <citation type="submission" date="2018-06" db="EMBL/GenBank/DDBJ databases">
        <authorList>
            <person name="Zhirakovskaya E."/>
        </authorList>
    </citation>
    <scope>NUCLEOTIDE SEQUENCE</scope>
</reference>
<accession>A0A3B1CAJ1</accession>
<feature type="transmembrane region" description="Helical" evidence="1">
    <location>
        <begin position="31"/>
        <end position="57"/>
    </location>
</feature>
<evidence type="ECO:0000313" key="2">
    <source>
        <dbReference type="EMBL" id="VAX19790.1"/>
    </source>
</evidence>
<name>A0A3B1CAJ1_9ZZZZ</name>